<evidence type="ECO:0000256" key="3">
    <source>
        <dbReference type="ARBA" id="ARBA00022741"/>
    </source>
</evidence>
<dbReference type="InterPro" id="IPR002586">
    <property type="entry name" value="CobQ/CobB/MinD/ParA_Nub-bd_dom"/>
</dbReference>
<dbReference type="Proteomes" id="UP000461768">
    <property type="component" value="Unassembled WGS sequence"/>
</dbReference>
<dbReference type="Pfam" id="PF07685">
    <property type="entry name" value="GATase_3"/>
    <property type="match status" value="1"/>
</dbReference>
<dbReference type="NCBIfam" id="NF002204">
    <property type="entry name" value="PRK01077.1"/>
    <property type="match status" value="1"/>
</dbReference>
<sequence>MKIENKLNIPRIMIAAVSSGSGKTLLTCGLLRALKVREKKVTAFKCGPDYIDPMFHKKILQIPSRNLDTFFTDPLTTKYLFTNAAKGSDIALIEGVMGYYDGVGGISEQGSSYELAKTLDVPVILVVNAKGMSLSVVPVIKGFIEFRSGSNIKGVILNQVSEMFYPELKKVIEKELSIEVLGYVPKVEELKLESRHLGLVMPEEVQKIEEKMDALAKLFEKTLDIDKIIKIAQSAKDIDETIYEYQTLSSSPLIAVARDEAFCFYYEDNLELMEKMGAKLTFFSPLYDKKLPDNIQGLILLGGYPELYAKKLSENTSMLSEIRDYIKANRPVLAECGGFMYLHDTMEDNANVTYNMVGAIKGNVYKTKRLGRFGYIELKTSKLDTLLDKEEIIKGHEFHYFDSDNCGSDFIAKKPLRNTSWSCIHATANQNIGFPHLYYYSNQEFIYRFLSRCK</sequence>
<dbReference type="UniPathway" id="UPA00148">
    <property type="reaction ID" value="UER00231"/>
</dbReference>
<dbReference type="Gene3D" id="3.40.50.880">
    <property type="match status" value="1"/>
</dbReference>
<gene>
    <name evidence="7" type="primary">cbiA</name>
    <name evidence="10" type="ORF">F7O84_05800</name>
</gene>
<dbReference type="NCBIfam" id="TIGR00379">
    <property type="entry name" value="cobB"/>
    <property type="match status" value="1"/>
</dbReference>
<dbReference type="CDD" id="cd03130">
    <property type="entry name" value="GATase1_CobB"/>
    <property type="match status" value="1"/>
</dbReference>
<dbReference type="Pfam" id="PF01656">
    <property type="entry name" value="CbiA"/>
    <property type="match status" value="1"/>
</dbReference>
<dbReference type="GO" id="GO:0005524">
    <property type="term" value="F:ATP binding"/>
    <property type="evidence" value="ECO:0007669"/>
    <property type="project" value="UniProtKB-UniRule"/>
</dbReference>
<keyword evidence="2 7" id="KW-0436">Ligase</keyword>
<evidence type="ECO:0000313" key="10">
    <source>
        <dbReference type="EMBL" id="KAB1439895.1"/>
    </source>
</evidence>
<proteinExistence type="inferred from homology"/>
<dbReference type="PROSITE" id="PS51274">
    <property type="entry name" value="GATASE_COBBQ"/>
    <property type="match status" value="1"/>
</dbReference>
<feature type="domain" description="CobQ/CobB/MinD/ParA nucleotide binding" evidence="8">
    <location>
        <begin position="12"/>
        <end position="197"/>
    </location>
</feature>
<comment type="catalytic activity">
    <reaction evidence="7">
        <text>cob(II)yrinate + 2 L-glutamine + 2 ATP + 2 H2O = cob(II)yrinate a,c diamide + 2 L-glutamate + 2 ADP + 2 phosphate + 2 H(+)</text>
        <dbReference type="Rhea" id="RHEA:26289"/>
        <dbReference type="ChEBI" id="CHEBI:15377"/>
        <dbReference type="ChEBI" id="CHEBI:15378"/>
        <dbReference type="ChEBI" id="CHEBI:29985"/>
        <dbReference type="ChEBI" id="CHEBI:30616"/>
        <dbReference type="ChEBI" id="CHEBI:43474"/>
        <dbReference type="ChEBI" id="CHEBI:58359"/>
        <dbReference type="ChEBI" id="CHEBI:58537"/>
        <dbReference type="ChEBI" id="CHEBI:58894"/>
        <dbReference type="ChEBI" id="CHEBI:456216"/>
        <dbReference type="EC" id="6.3.5.11"/>
    </reaction>
</comment>
<dbReference type="SUPFAM" id="SSF52317">
    <property type="entry name" value="Class I glutamine amidotransferase-like"/>
    <property type="match status" value="1"/>
</dbReference>
<evidence type="ECO:0000256" key="6">
    <source>
        <dbReference type="ARBA" id="ARBA00022962"/>
    </source>
</evidence>
<dbReference type="EMBL" id="WAGX01000004">
    <property type="protein sequence ID" value="KAB1439895.1"/>
    <property type="molecule type" value="Genomic_DNA"/>
</dbReference>
<evidence type="ECO:0000259" key="9">
    <source>
        <dbReference type="Pfam" id="PF07685"/>
    </source>
</evidence>
<evidence type="ECO:0000256" key="1">
    <source>
        <dbReference type="ARBA" id="ARBA00001946"/>
    </source>
</evidence>
<keyword evidence="4 7" id="KW-0067">ATP-binding</keyword>
<dbReference type="InterPro" id="IPR011698">
    <property type="entry name" value="GATase_3"/>
</dbReference>
<evidence type="ECO:0000313" key="11">
    <source>
        <dbReference type="Proteomes" id="UP000461768"/>
    </source>
</evidence>
<dbReference type="InterPro" id="IPR004484">
    <property type="entry name" value="CbiA/CobB_synth"/>
</dbReference>
<feature type="domain" description="CobB/CobQ-like glutamine amidotransferase" evidence="9">
    <location>
        <begin position="254"/>
        <end position="400"/>
    </location>
</feature>
<dbReference type="OrthoDB" id="9764035at2"/>
<dbReference type="HAMAP" id="MF_00027">
    <property type="entry name" value="CobB_CbiA"/>
    <property type="match status" value="1"/>
</dbReference>
<keyword evidence="11" id="KW-1185">Reference proteome</keyword>
<name>A0A7V7UCP7_9FIRM</name>
<evidence type="ECO:0000256" key="5">
    <source>
        <dbReference type="ARBA" id="ARBA00022842"/>
    </source>
</evidence>
<comment type="caution">
    <text evidence="10">The sequence shown here is derived from an EMBL/GenBank/DDBJ whole genome shotgun (WGS) entry which is preliminary data.</text>
</comment>
<comment type="similarity">
    <text evidence="7">Belongs to the CobB/CbiA family.</text>
</comment>
<comment type="cofactor">
    <cofactor evidence="1 7">
        <name>Mg(2+)</name>
        <dbReference type="ChEBI" id="CHEBI:18420"/>
    </cofactor>
</comment>
<dbReference type="AlphaFoldDB" id="A0A7V7UCP7"/>
<keyword evidence="6 7" id="KW-0315">Glutamine amidotransferase</keyword>
<evidence type="ECO:0000256" key="4">
    <source>
        <dbReference type="ARBA" id="ARBA00022840"/>
    </source>
</evidence>
<dbReference type="GO" id="GO:0009236">
    <property type="term" value="P:cobalamin biosynthetic process"/>
    <property type="evidence" value="ECO:0007669"/>
    <property type="project" value="UniProtKB-UniRule"/>
</dbReference>
<dbReference type="EC" id="6.3.5.11" evidence="7"/>
<keyword evidence="3 7" id="KW-0547">Nucleotide-binding</keyword>
<evidence type="ECO:0000259" key="8">
    <source>
        <dbReference type="Pfam" id="PF01656"/>
    </source>
</evidence>
<evidence type="ECO:0000256" key="7">
    <source>
        <dbReference type="HAMAP-Rule" id="MF_00027"/>
    </source>
</evidence>
<evidence type="ECO:0000256" key="2">
    <source>
        <dbReference type="ARBA" id="ARBA00022598"/>
    </source>
</evidence>
<dbReference type="PANTHER" id="PTHR43873:SF1">
    <property type="entry name" value="COBYRINATE A,C-DIAMIDE SYNTHASE"/>
    <property type="match status" value="1"/>
</dbReference>
<dbReference type="PANTHER" id="PTHR43873">
    <property type="entry name" value="COBYRINATE A,C-DIAMIDE SYNTHASE"/>
    <property type="match status" value="1"/>
</dbReference>
<comment type="pathway">
    <text evidence="7">Cofactor biosynthesis; adenosylcobalamin biosynthesis; cob(II)yrinate a,c-diamide from sirohydrochlorin (anaerobic route): step 10/10.</text>
</comment>
<dbReference type="InterPro" id="IPR029062">
    <property type="entry name" value="Class_I_gatase-like"/>
</dbReference>
<keyword evidence="7" id="KW-0169">Cobalamin biosynthesis</keyword>
<feature type="active site" description="Nucleophile" evidence="7">
    <location>
        <position position="336"/>
    </location>
</feature>
<dbReference type="SUPFAM" id="SSF52540">
    <property type="entry name" value="P-loop containing nucleoside triphosphate hydrolases"/>
    <property type="match status" value="1"/>
</dbReference>
<dbReference type="Gene3D" id="3.40.50.300">
    <property type="entry name" value="P-loop containing nucleotide triphosphate hydrolases"/>
    <property type="match status" value="2"/>
</dbReference>
<dbReference type="CDD" id="cd05388">
    <property type="entry name" value="CobB_N"/>
    <property type="match status" value="1"/>
</dbReference>
<reference evidence="10 11" key="2">
    <citation type="submission" date="2020-02" db="EMBL/GenBank/DDBJ databases">
        <title>Candidatus Galacturonibacter soehngenii shows hetero-acetogenic catabolism of galacturonic acid but lacks a canonical carbon monoxide dehydrogenase/acetyl-CoA synthase complex.</title>
        <authorList>
            <person name="Diender M."/>
            <person name="Stouten G.R."/>
            <person name="Petersen J.F."/>
            <person name="Nielsen P.H."/>
            <person name="Dueholm M.S."/>
            <person name="Pronk J.T."/>
            <person name="Van Loosdrecht M.C.M."/>
        </authorList>
    </citation>
    <scope>NUCLEOTIDE SEQUENCE [LARGE SCALE GENOMIC DNA]</scope>
    <source>
        <strain evidence="10">GalUA</strain>
    </source>
</reference>
<dbReference type="GO" id="GO:0042242">
    <property type="term" value="F:cobyrinic acid a,c-diamide synthase activity"/>
    <property type="evidence" value="ECO:0007669"/>
    <property type="project" value="UniProtKB-UniRule"/>
</dbReference>
<comment type="miscellaneous">
    <text evidence="7">The a and c carboxylates of cobyrinate are activated for nucleophilic attack via formation of a phosphorylated intermediate by ATP. CbiA catalyzes first the amidation of the c-carboxylate, and then that of the a-carboxylate.</text>
</comment>
<protein>
    <recommendedName>
        <fullName evidence="7">Cobyrinate a,c-diamide synthase</fullName>
        <ecNumber evidence="7">6.3.5.11</ecNumber>
    </recommendedName>
    <alternativeName>
        <fullName evidence="7">Cobyrinic acid a,c-diamide synthetase</fullName>
    </alternativeName>
</protein>
<organism evidence="10 11">
    <name type="scientific">Candidatus Galacturonatibacter soehngenii</name>
    <dbReference type="NCBI Taxonomy" id="2307010"/>
    <lineage>
        <taxon>Bacteria</taxon>
        <taxon>Bacillati</taxon>
        <taxon>Bacillota</taxon>
        <taxon>Clostridia</taxon>
        <taxon>Lachnospirales</taxon>
        <taxon>Lachnospiraceae</taxon>
        <taxon>Candidatus Galacturonatibacter</taxon>
    </lineage>
</organism>
<comment type="domain">
    <text evidence="7">Comprises of two domains. The C-terminal domain contains the binding site for glutamine and catalyzes the hydrolysis of this substrate to glutamate and ammonia. The N-terminal domain is anticipated to bind ATP and cobyrinate and catalyzes the ultimate synthesis of the diamide product. The ammonia produced via the glutaminase domain is probably translocated to the adjacent domain via a molecular tunnel, where it reacts with an activated intermediate.</text>
</comment>
<reference evidence="10 11" key="1">
    <citation type="submission" date="2019-09" db="EMBL/GenBank/DDBJ databases">
        <authorList>
            <person name="Valk L.C."/>
        </authorList>
    </citation>
    <scope>NUCLEOTIDE SEQUENCE [LARGE SCALE GENOMIC DNA]</scope>
    <source>
        <strain evidence="10">GalUA</strain>
    </source>
</reference>
<accession>A0A7V7UCP7</accession>
<feature type="site" description="Increases nucleophilicity of active site Cys" evidence="7">
    <location>
        <position position="436"/>
    </location>
</feature>
<comment type="function">
    <text evidence="7">Catalyzes the ATP-dependent amidation of the two carboxylate groups at positions a and c of cobyrinate, using either L-glutamine or ammonia as the nitrogen source.</text>
</comment>
<keyword evidence="5 7" id="KW-0460">Magnesium</keyword>
<dbReference type="InterPro" id="IPR027417">
    <property type="entry name" value="P-loop_NTPase"/>
</dbReference>
<dbReference type="RefSeq" id="WP_151142903.1">
    <property type="nucleotide sequence ID" value="NZ_WAGX01000004.1"/>
</dbReference>